<reference evidence="1" key="1">
    <citation type="submission" date="2016-09" db="EMBL/GenBank/DDBJ databases">
        <title>The novel Shewanella putrefaciens-infecting bacteriophage Spp001: Ggenome sequence and lytic enzymes.</title>
        <authorList>
            <person name="Han F."/>
        </authorList>
    </citation>
    <scope>NUCLEOTIDE SEQUENCE</scope>
</reference>
<dbReference type="GeneID" id="18505310"/>
<evidence type="ECO:0000313" key="1">
    <source>
        <dbReference type="EMBL" id="AHJ10557.1"/>
    </source>
</evidence>
<dbReference type="RefSeq" id="YP_009008869.1">
    <property type="nucleotide sequence ID" value="NC_023594.2"/>
</dbReference>
<evidence type="ECO:0000313" key="2">
    <source>
        <dbReference type="Proteomes" id="UP000019368"/>
    </source>
</evidence>
<protein>
    <submittedName>
        <fullName evidence="1">Uncharacterized protein</fullName>
    </submittedName>
</protein>
<proteinExistence type="predicted"/>
<sequence length="101" mass="11703">MPTKSHSNSLLTLRIQPIVRHFLQSQLDAREIHHFDLNGEELVVGVGLVSAVVQSEGILIRLRGHEVLLPLHIDDYTEYLNSGMFFEQWLTHFVLRQIYPE</sequence>
<organism evidence="1 2">
    <name type="scientific">Shewanella phage Spp001</name>
    <dbReference type="NCBI Taxonomy" id="1445859"/>
    <lineage>
        <taxon>Viruses</taxon>
        <taxon>Duplodnaviria</taxon>
        <taxon>Heunggongvirae</taxon>
        <taxon>Uroviricota</taxon>
        <taxon>Caudoviricetes</taxon>
        <taxon>Chaseviridae</taxon>
        <taxon>Nefertitivirinae</taxon>
        <taxon>Yushanvirus</taxon>
        <taxon>Yushanvirus Spp001</taxon>
    </lineage>
</organism>
<dbReference type="Proteomes" id="UP000019368">
    <property type="component" value="Segment"/>
</dbReference>
<dbReference type="EMBL" id="KJ002054">
    <property type="protein sequence ID" value="AHJ10557.1"/>
    <property type="molecule type" value="Genomic_DNA"/>
</dbReference>
<dbReference type="KEGG" id="vg:18505310"/>
<gene>
    <name evidence="1" type="ORF">Spp001_49</name>
</gene>
<keyword evidence="2" id="KW-1185">Reference proteome</keyword>
<name>W6E8F9_9CAUD</name>
<accession>W6E8F9</accession>